<feature type="region of interest" description="Disordered" evidence="1">
    <location>
        <begin position="1"/>
        <end position="85"/>
    </location>
</feature>
<feature type="region of interest" description="Disordered" evidence="1">
    <location>
        <begin position="209"/>
        <end position="245"/>
    </location>
</feature>
<dbReference type="eggNOG" id="ENOG502ST73">
    <property type="taxonomic scope" value="Eukaryota"/>
</dbReference>
<feature type="compositionally biased region" description="Polar residues" evidence="1">
    <location>
        <begin position="233"/>
        <end position="244"/>
    </location>
</feature>
<feature type="compositionally biased region" description="Basic and acidic residues" evidence="1">
    <location>
        <begin position="526"/>
        <end position="544"/>
    </location>
</feature>
<evidence type="ECO:0008006" key="4">
    <source>
        <dbReference type="Google" id="ProtNLM"/>
    </source>
</evidence>
<feature type="region of interest" description="Disordered" evidence="1">
    <location>
        <begin position="152"/>
        <end position="180"/>
    </location>
</feature>
<dbReference type="AlphaFoldDB" id="S8DRY5"/>
<dbReference type="OrthoDB" id="3268823at2759"/>
<proteinExistence type="predicted"/>
<feature type="region of interest" description="Disordered" evidence="1">
    <location>
        <begin position="265"/>
        <end position="333"/>
    </location>
</feature>
<accession>S8DRY5</accession>
<evidence type="ECO:0000313" key="2">
    <source>
        <dbReference type="EMBL" id="EPS96031.1"/>
    </source>
</evidence>
<feature type="compositionally biased region" description="Basic and acidic residues" evidence="1">
    <location>
        <begin position="505"/>
        <end position="514"/>
    </location>
</feature>
<reference evidence="2 3" key="1">
    <citation type="journal article" date="2012" name="Science">
        <title>The Paleozoic origin of enzymatic lignin decomposition reconstructed from 31 fungal genomes.</title>
        <authorList>
            <person name="Floudas D."/>
            <person name="Binder M."/>
            <person name="Riley R."/>
            <person name="Barry K."/>
            <person name="Blanchette R.A."/>
            <person name="Henrissat B."/>
            <person name="Martinez A.T."/>
            <person name="Otillar R."/>
            <person name="Spatafora J.W."/>
            <person name="Yadav J.S."/>
            <person name="Aerts A."/>
            <person name="Benoit I."/>
            <person name="Boyd A."/>
            <person name="Carlson A."/>
            <person name="Copeland A."/>
            <person name="Coutinho P.M."/>
            <person name="de Vries R.P."/>
            <person name="Ferreira P."/>
            <person name="Findley K."/>
            <person name="Foster B."/>
            <person name="Gaskell J."/>
            <person name="Glotzer D."/>
            <person name="Gorecki P."/>
            <person name="Heitman J."/>
            <person name="Hesse C."/>
            <person name="Hori C."/>
            <person name="Igarashi K."/>
            <person name="Jurgens J.A."/>
            <person name="Kallen N."/>
            <person name="Kersten P."/>
            <person name="Kohler A."/>
            <person name="Kuees U."/>
            <person name="Kumar T.K.A."/>
            <person name="Kuo A."/>
            <person name="LaButti K."/>
            <person name="Larrondo L.F."/>
            <person name="Lindquist E."/>
            <person name="Ling A."/>
            <person name="Lombard V."/>
            <person name="Lucas S."/>
            <person name="Lundell T."/>
            <person name="Martin R."/>
            <person name="McLaughlin D.J."/>
            <person name="Morgenstern I."/>
            <person name="Morin E."/>
            <person name="Murat C."/>
            <person name="Nagy L.G."/>
            <person name="Nolan M."/>
            <person name="Ohm R.A."/>
            <person name="Patyshakuliyeva A."/>
            <person name="Rokas A."/>
            <person name="Ruiz-Duenas F.J."/>
            <person name="Sabat G."/>
            <person name="Salamov A."/>
            <person name="Samejima M."/>
            <person name="Schmutz J."/>
            <person name="Slot J.C."/>
            <person name="St John F."/>
            <person name="Stenlid J."/>
            <person name="Sun H."/>
            <person name="Sun S."/>
            <person name="Syed K."/>
            <person name="Tsang A."/>
            <person name="Wiebenga A."/>
            <person name="Young D."/>
            <person name="Pisabarro A."/>
            <person name="Eastwood D.C."/>
            <person name="Martin F."/>
            <person name="Cullen D."/>
            <person name="Grigoriev I.V."/>
            <person name="Hibbett D.S."/>
        </authorList>
    </citation>
    <scope>NUCLEOTIDE SEQUENCE</scope>
    <source>
        <strain evidence="3">FP-58527</strain>
    </source>
</reference>
<gene>
    <name evidence="2" type="ORF">FOMPIDRAFT_130816</name>
</gene>
<feature type="compositionally biased region" description="Polar residues" evidence="1">
    <location>
        <begin position="155"/>
        <end position="165"/>
    </location>
</feature>
<protein>
    <recommendedName>
        <fullName evidence="4">CsbD-like domain-containing protein</fullName>
    </recommendedName>
</protein>
<organism evidence="2 3">
    <name type="scientific">Fomitopsis schrenkii</name>
    <name type="common">Brown rot fungus</name>
    <dbReference type="NCBI Taxonomy" id="2126942"/>
    <lineage>
        <taxon>Eukaryota</taxon>
        <taxon>Fungi</taxon>
        <taxon>Dikarya</taxon>
        <taxon>Basidiomycota</taxon>
        <taxon>Agaricomycotina</taxon>
        <taxon>Agaricomycetes</taxon>
        <taxon>Polyporales</taxon>
        <taxon>Fomitopsis</taxon>
    </lineage>
</organism>
<evidence type="ECO:0000256" key="1">
    <source>
        <dbReference type="SAM" id="MobiDB-lite"/>
    </source>
</evidence>
<feature type="compositionally biased region" description="Polar residues" evidence="1">
    <location>
        <begin position="57"/>
        <end position="66"/>
    </location>
</feature>
<dbReference type="Proteomes" id="UP000015241">
    <property type="component" value="Unassembled WGS sequence"/>
</dbReference>
<dbReference type="EMBL" id="KE504195">
    <property type="protein sequence ID" value="EPS96031.1"/>
    <property type="molecule type" value="Genomic_DNA"/>
</dbReference>
<name>S8DRY5_FOMSC</name>
<dbReference type="HOGENOM" id="CLU_472538_0_0_1"/>
<sequence>MSGLPPTLSAETGTPAHEWAQSTTTAAFEREEAAPASGATPAFPRESASYLPPGALQTRTASSASTPGIPGAYPREETGPTNTEAVTQAAKDAMNTVTTTAQQYLPVVQETAAQAAQRAAEVASQATQAVQNYMSGSTAVEDSSTVRASLADTPHQASLPSTETSGAFPKENIGGAGALPGHVSEEAVTKLPDERSAKRVPAVPATAAFTPLAPSGQHPSHAQYSPVTLRESLPSQESSGQMPYTHQDGVGALPGTKHEAGTAVLPDDNRGIAGPTAATSSAIGTHPRDPNTSPTIARSGEEVGDKSLGAVGRSAGRDVSGGVGSPVGSKGDEGVAVLSDERGKTTGGLQTVAAGGKGDKINEMDQAEREERHRVAGTQKKAPSKVSARSVVLGNADVDGESQHGEGEGTEETQMNPPEINLQPRTHPLGTPGATWRGVGVGTASGYTHGEGVDIGRRGGDETPEEGTETQDTGYHPAELHPLPADMSSAQTQSHGDTKAPGADAKGDAVKEGNAEGGAAAGGHAEGGDRAHKASFMEKMKGEAKVMIGKLEGKKGAEKVQEGKRLKAGEA</sequence>
<dbReference type="InParanoid" id="S8DRY5"/>
<keyword evidence="3" id="KW-1185">Reference proteome</keyword>
<feature type="compositionally biased region" description="Basic and acidic residues" evidence="1">
    <location>
        <begin position="451"/>
        <end position="461"/>
    </location>
</feature>
<evidence type="ECO:0000313" key="3">
    <source>
        <dbReference type="Proteomes" id="UP000015241"/>
    </source>
</evidence>
<feature type="compositionally biased region" description="Basic and acidic residues" evidence="1">
    <location>
        <begin position="551"/>
        <end position="571"/>
    </location>
</feature>
<feature type="compositionally biased region" description="Gly residues" evidence="1">
    <location>
        <begin position="515"/>
        <end position="525"/>
    </location>
</feature>
<feature type="compositionally biased region" description="Polar residues" evidence="1">
    <location>
        <begin position="217"/>
        <end position="226"/>
    </location>
</feature>
<feature type="region of interest" description="Disordered" evidence="1">
    <location>
        <begin position="366"/>
        <end position="571"/>
    </location>
</feature>